<evidence type="ECO:0000256" key="1">
    <source>
        <dbReference type="SAM" id="MobiDB-lite"/>
    </source>
</evidence>
<dbReference type="AlphaFoldDB" id="A0A4S8MFN4"/>
<reference evidence="2 3" key="1">
    <citation type="journal article" date="2019" name="Nat. Ecol. Evol.">
        <title>Megaphylogeny resolves global patterns of mushroom evolution.</title>
        <authorList>
            <person name="Varga T."/>
            <person name="Krizsan K."/>
            <person name="Foldi C."/>
            <person name="Dima B."/>
            <person name="Sanchez-Garcia M."/>
            <person name="Sanchez-Ramirez S."/>
            <person name="Szollosi G.J."/>
            <person name="Szarkandi J.G."/>
            <person name="Papp V."/>
            <person name="Albert L."/>
            <person name="Andreopoulos W."/>
            <person name="Angelini C."/>
            <person name="Antonin V."/>
            <person name="Barry K.W."/>
            <person name="Bougher N.L."/>
            <person name="Buchanan P."/>
            <person name="Buyck B."/>
            <person name="Bense V."/>
            <person name="Catcheside P."/>
            <person name="Chovatia M."/>
            <person name="Cooper J."/>
            <person name="Damon W."/>
            <person name="Desjardin D."/>
            <person name="Finy P."/>
            <person name="Geml J."/>
            <person name="Haridas S."/>
            <person name="Hughes K."/>
            <person name="Justo A."/>
            <person name="Karasinski D."/>
            <person name="Kautmanova I."/>
            <person name="Kiss B."/>
            <person name="Kocsube S."/>
            <person name="Kotiranta H."/>
            <person name="LaButti K.M."/>
            <person name="Lechner B.E."/>
            <person name="Liimatainen K."/>
            <person name="Lipzen A."/>
            <person name="Lukacs Z."/>
            <person name="Mihaltcheva S."/>
            <person name="Morgado L.N."/>
            <person name="Niskanen T."/>
            <person name="Noordeloos M.E."/>
            <person name="Ohm R.A."/>
            <person name="Ortiz-Santana B."/>
            <person name="Ovrebo C."/>
            <person name="Racz N."/>
            <person name="Riley R."/>
            <person name="Savchenko A."/>
            <person name="Shiryaev A."/>
            <person name="Soop K."/>
            <person name="Spirin V."/>
            <person name="Szebenyi C."/>
            <person name="Tomsovsky M."/>
            <person name="Tulloss R.E."/>
            <person name="Uehling J."/>
            <person name="Grigoriev I.V."/>
            <person name="Vagvolgyi C."/>
            <person name="Papp T."/>
            <person name="Martin F.M."/>
            <person name="Miettinen O."/>
            <person name="Hibbett D.S."/>
            <person name="Nagy L.G."/>
        </authorList>
    </citation>
    <scope>NUCLEOTIDE SEQUENCE [LARGE SCALE GENOMIC DNA]</scope>
    <source>
        <strain evidence="2 3">CBS 962.96</strain>
    </source>
</reference>
<gene>
    <name evidence="2" type="ORF">K435DRAFT_854238</name>
</gene>
<dbReference type="EMBL" id="ML179096">
    <property type="protein sequence ID" value="THV00979.1"/>
    <property type="molecule type" value="Genomic_DNA"/>
</dbReference>
<organism evidence="2 3">
    <name type="scientific">Dendrothele bispora (strain CBS 962.96)</name>
    <dbReference type="NCBI Taxonomy" id="1314807"/>
    <lineage>
        <taxon>Eukaryota</taxon>
        <taxon>Fungi</taxon>
        <taxon>Dikarya</taxon>
        <taxon>Basidiomycota</taxon>
        <taxon>Agaricomycotina</taxon>
        <taxon>Agaricomycetes</taxon>
        <taxon>Agaricomycetidae</taxon>
        <taxon>Agaricales</taxon>
        <taxon>Agaricales incertae sedis</taxon>
        <taxon>Dendrothele</taxon>
    </lineage>
</organism>
<feature type="region of interest" description="Disordered" evidence="1">
    <location>
        <begin position="34"/>
        <end position="63"/>
    </location>
</feature>
<evidence type="ECO:0000313" key="3">
    <source>
        <dbReference type="Proteomes" id="UP000297245"/>
    </source>
</evidence>
<name>A0A4S8MFN4_DENBC</name>
<feature type="compositionally biased region" description="Basic and acidic residues" evidence="1">
    <location>
        <begin position="45"/>
        <end position="63"/>
    </location>
</feature>
<protein>
    <submittedName>
        <fullName evidence="2">Uncharacterized protein</fullName>
    </submittedName>
</protein>
<proteinExistence type="predicted"/>
<feature type="region of interest" description="Disordered" evidence="1">
    <location>
        <begin position="1"/>
        <end position="20"/>
    </location>
</feature>
<sequence length="212" mass="24840">MPRKKIHHNKKQLQQASRDKSNRYYNKWVCSSSEDSISSVKPAPRNRDKILHRSRERYGENKQKVRLDRARELEQGKDLLEGKVDPRTKTLQQCLTLSEYLSNTVEEDILQGSAQRYFDDLYHLIIDSSNTDSAVTLLKERIIIFETLSNESRKLGSRVFEEVGCSDNYLRVQQVDRRLDFLVRVSEDLMCGVLSNELEDLQSRQKLLYQSL</sequence>
<dbReference type="OrthoDB" id="3122417at2759"/>
<evidence type="ECO:0000313" key="2">
    <source>
        <dbReference type="EMBL" id="THV00979.1"/>
    </source>
</evidence>
<dbReference type="Proteomes" id="UP000297245">
    <property type="component" value="Unassembled WGS sequence"/>
</dbReference>
<accession>A0A4S8MFN4</accession>
<feature type="compositionally biased region" description="Basic residues" evidence="1">
    <location>
        <begin position="1"/>
        <end position="11"/>
    </location>
</feature>
<keyword evidence="3" id="KW-1185">Reference proteome</keyword>